<dbReference type="OrthoDB" id="66881at2759"/>
<protein>
    <recommendedName>
        <fullName evidence="6">Flavin-containing monooxygenase</fullName>
        <ecNumber evidence="6">1.-.-.-</ecNumber>
    </recommendedName>
</protein>
<evidence type="ECO:0000256" key="4">
    <source>
        <dbReference type="ARBA" id="ARBA00022857"/>
    </source>
</evidence>
<evidence type="ECO:0000256" key="5">
    <source>
        <dbReference type="ARBA" id="ARBA00023002"/>
    </source>
</evidence>
<keyword evidence="2 6" id="KW-0285">Flavoprotein</keyword>
<dbReference type="FunFam" id="3.50.50.60:FF:000169">
    <property type="entry name" value="Flavin-containing monooxygenase"/>
    <property type="match status" value="1"/>
</dbReference>
<dbReference type="RefSeq" id="XP_031391271.1">
    <property type="nucleotide sequence ID" value="XM_031535411.1"/>
</dbReference>
<evidence type="ECO:0000256" key="6">
    <source>
        <dbReference type="RuleBase" id="RU361177"/>
    </source>
</evidence>
<dbReference type="InterPro" id="IPR020946">
    <property type="entry name" value="Flavin_mOase-like"/>
</dbReference>
<evidence type="ECO:0000313" key="8">
    <source>
        <dbReference type="RefSeq" id="XP_031391271.1"/>
    </source>
</evidence>
<dbReference type="FunFam" id="3.50.50.60:FF:000403">
    <property type="entry name" value="Flavin-containing monooxygenase"/>
    <property type="match status" value="1"/>
</dbReference>
<dbReference type="InterPro" id="IPR036188">
    <property type="entry name" value="FAD/NAD-bd_sf"/>
</dbReference>
<evidence type="ECO:0000256" key="2">
    <source>
        <dbReference type="ARBA" id="ARBA00022630"/>
    </source>
</evidence>
<dbReference type="PIRSF" id="PIRSF000332">
    <property type="entry name" value="FMO"/>
    <property type="match status" value="1"/>
</dbReference>
<keyword evidence="5 6" id="KW-0560">Oxidoreductase</keyword>
<accession>A0A6P8DCQ3</accession>
<dbReference type="SUPFAM" id="SSF51905">
    <property type="entry name" value="FAD/NAD(P)-binding domain"/>
    <property type="match status" value="2"/>
</dbReference>
<comment type="similarity">
    <text evidence="1 6">Belongs to the FMO family.</text>
</comment>
<organism evidence="7 8">
    <name type="scientific">Punica granatum</name>
    <name type="common">Pomegranate</name>
    <dbReference type="NCBI Taxonomy" id="22663"/>
    <lineage>
        <taxon>Eukaryota</taxon>
        <taxon>Viridiplantae</taxon>
        <taxon>Streptophyta</taxon>
        <taxon>Embryophyta</taxon>
        <taxon>Tracheophyta</taxon>
        <taxon>Spermatophyta</taxon>
        <taxon>Magnoliopsida</taxon>
        <taxon>eudicotyledons</taxon>
        <taxon>Gunneridae</taxon>
        <taxon>Pentapetalae</taxon>
        <taxon>rosids</taxon>
        <taxon>malvids</taxon>
        <taxon>Myrtales</taxon>
        <taxon>Lythraceae</taxon>
        <taxon>Punica</taxon>
    </lineage>
</organism>
<reference evidence="7" key="1">
    <citation type="journal article" date="2020" name="Plant Biotechnol. J.">
        <title>The pomegranate (Punica granatum L.) draft genome dissects genetic divergence between soft- and hard-seeded cultivars.</title>
        <authorList>
            <person name="Luo X."/>
            <person name="Li H."/>
            <person name="Wu Z."/>
            <person name="Yao W."/>
            <person name="Zhao P."/>
            <person name="Cao D."/>
            <person name="Yu H."/>
            <person name="Li K."/>
            <person name="Poudel K."/>
            <person name="Zhao D."/>
            <person name="Zhang F."/>
            <person name="Xia X."/>
            <person name="Chen L."/>
            <person name="Wang Q."/>
            <person name="Jing D."/>
            <person name="Cao S."/>
        </authorList>
    </citation>
    <scope>NUCLEOTIDE SEQUENCE [LARGE SCALE GENOMIC DNA]</scope>
    <source>
        <strain evidence="7">cv. Tunisia</strain>
    </source>
</reference>
<dbReference type="GO" id="GO:0050661">
    <property type="term" value="F:NADP binding"/>
    <property type="evidence" value="ECO:0007669"/>
    <property type="project" value="InterPro"/>
</dbReference>
<dbReference type="GeneID" id="116203607"/>
<keyword evidence="7" id="KW-1185">Reference proteome</keyword>
<keyword evidence="6 8" id="KW-0503">Monooxygenase</keyword>
<dbReference type="Gene3D" id="3.50.50.60">
    <property type="entry name" value="FAD/NAD(P)-binding domain"/>
    <property type="match status" value="3"/>
</dbReference>
<proteinExistence type="inferred from homology"/>
<dbReference type="InterPro" id="IPR000960">
    <property type="entry name" value="Flavin_mOase"/>
</dbReference>
<keyword evidence="4" id="KW-0521">NADP</keyword>
<evidence type="ECO:0000256" key="3">
    <source>
        <dbReference type="ARBA" id="ARBA00022827"/>
    </source>
</evidence>
<dbReference type="Pfam" id="PF00743">
    <property type="entry name" value="FMO-like"/>
    <property type="match status" value="1"/>
</dbReference>
<name>A0A6P8DCQ3_PUNGR</name>
<reference evidence="8" key="2">
    <citation type="submission" date="2025-08" db="UniProtKB">
        <authorList>
            <consortium name="RefSeq"/>
        </authorList>
    </citation>
    <scope>IDENTIFICATION</scope>
    <source>
        <tissue evidence="8">Leaf</tissue>
    </source>
</reference>
<keyword evidence="3 6" id="KW-0274">FAD</keyword>
<gene>
    <name evidence="8" type="primary">LOC116203607</name>
</gene>
<dbReference type="Proteomes" id="UP000515151">
    <property type="component" value="Chromosome 4"/>
</dbReference>
<dbReference type="GO" id="GO:0050660">
    <property type="term" value="F:flavin adenine dinucleotide binding"/>
    <property type="evidence" value="ECO:0007669"/>
    <property type="project" value="InterPro"/>
</dbReference>
<dbReference type="PANTHER" id="PTHR23023">
    <property type="entry name" value="DIMETHYLANILINE MONOOXYGENASE"/>
    <property type="match status" value="1"/>
</dbReference>
<evidence type="ECO:0000256" key="1">
    <source>
        <dbReference type="ARBA" id="ARBA00009183"/>
    </source>
</evidence>
<sequence length="545" mass="61649">MCRAKLFQHIHIAENHQGDHMEGINKKNKKIGIIGAGISGLLACKYALSKGYTPLVFESQSTIGGVWTTPLETTLLQTPRELFQFSDFPWPAEVTEDFPIHYQVMGYIRSYADRFRLIEHVRFNSKVVQIEYRAAAGGEEEMEGWHYWGGSGEAFGPSGNWELTVEDTVSHTTEVHEVDFVILAIGRFSDVPNFPEFPPGKGPEAFRGEVVHSMDYAAMDFGSAAAFVKGRRVAIVGFQKSALDIAAECSAANGAALPCTVVYRTEHWNVPAYMPWGVPLALLYLNRFSEFLLHKPGEGPLQSLLSTALYPVRLGISKFVESYIRWKHPLAKFGMVPKHNFLQQISSCLISTVPKKFYDRVEEGSIKLQKSQNIAFCSEGILLDGESSPLEMDLVIFATGFRGDVKLRKIFKSPRFAKCIAGQDDASVPLYRQCIHPRIPQLAVLGFSESVSNLYTSEIRCRWLFELLDGTFKLPSIKEMEKDIEDWDSFMKRYSGKYYRRSCIGALHIWYNDQLCKDMGWNPRRKKGFFAELFEPYGPLDYASP</sequence>
<evidence type="ECO:0000313" key="7">
    <source>
        <dbReference type="Proteomes" id="UP000515151"/>
    </source>
</evidence>
<dbReference type="EC" id="1.-.-.-" evidence="6"/>
<comment type="cofactor">
    <cofactor evidence="6">
        <name>FAD</name>
        <dbReference type="ChEBI" id="CHEBI:57692"/>
    </cofactor>
</comment>
<dbReference type="AlphaFoldDB" id="A0A6P8DCQ3"/>
<dbReference type="InterPro" id="IPR050346">
    <property type="entry name" value="FMO-like"/>
</dbReference>
<dbReference type="GO" id="GO:0004499">
    <property type="term" value="F:N,N-dimethylaniline monooxygenase activity"/>
    <property type="evidence" value="ECO:0007669"/>
    <property type="project" value="InterPro"/>
</dbReference>